<evidence type="ECO:0000313" key="2">
    <source>
        <dbReference type="Proteomes" id="UP000007077"/>
    </source>
</evidence>
<dbReference type="KEGG" id="mad:HP15_2769"/>
<evidence type="ECO:0000313" key="1">
    <source>
        <dbReference type="EMBL" id="ADP98533.1"/>
    </source>
</evidence>
<dbReference type="PATRIC" id="fig|225937.3.peg.2796"/>
<dbReference type="STRING" id="225937.HP15_2769"/>
<proteinExistence type="predicted"/>
<accession>E4PLE2</accession>
<gene>
    <name evidence="1" type="ordered locus">HP15_2769</name>
</gene>
<sequence>MHKGTVEEPLAGTSLLQYGAIWSRRYSFGASGAGSKLDYTSNYSFGEKEFTQ</sequence>
<dbReference type="AlphaFoldDB" id="E4PLE2"/>
<name>E4PLE2_MARAH</name>
<organism evidence="1 2">
    <name type="scientific">Marinobacter adhaerens (strain DSM 23420 / HP15)</name>
    <dbReference type="NCBI Taxonomy" id="225937"/>
    <lineage>
        <taxon>Bacteria</taxon>
        <taxon>Pseudomonadati</taxon>
        <taxon>Pseudomonadota</taxon>
        <taxon>Gammaproteobacteria</taxon>
        <taxon>Pseudomonadales</taxon>
        <taxon>Marinobacteraceae</taxon>
        <taxon>Marinobacter</taxon>
    </lineage>
</organism>
<dbReference type="EMBL" id="CP001978">
    <property type="protein sequence ID" value="ADP98533.1"/>
    <property type="molecule type" value="Genomic_DNA"/>
</dbReference>
<protein>
    <submittedName>
        <fullName evidence="1">Uncharacterized protein</fullName>
    </submittedName>
</protein>
<reference evidence="2" key="2">
    <citation type="submission" date="2010-02" db="EMBL/GenBank/DDBJ databases">
        <title>Complete genome sequence of Marinobacter adhaerens type strain (HP15).</title>
        <authorList>
            <person name="Gaerdes A.A.M."/>
            <person name="Kaeppel E."/>
            <person name="Shezad A."/>
            <person name="Seebah S."/>
            <person name="Teeling H."/>
            <person name="Yarza P."/>
            <person name="Gloeckner F.O."/>
            <person name="Ullrich M.S."/>
        </authorList>
    </citation>
    <scope>NUCLEOTIDE SEQUENCE [LARGE SCALE GENOMIC DNA]</scope>
    <source>
        <strain evidence="2">DSM 23420 / HP15</strain>
    </source>
</reference>
<reference evidence="1 2" key="1">
    <citation type="journal article" date="2010" name="Stand. Genomic Sci.">
        <title>Complete genome sequence of Marinobacter adhaerens type strain (HP15), a diatom-interacting marine microorganism.</title>
        <authorList>
            <person name="Gardes A."/>
            <person name="Kaeppel E."/>
            <person name="Shehzad A."/>
            <person name="Seebah S."/>
            <person name="Teeling H."/>
            <person name="Yarza P."/>
            <person name="Glockner F.O."/>
            <person name="Grossart H.P."/>
            <person name="Ullrich M.S."/>
        </authorList>
    </citation>
    <scope>NUCLEOTIDE SEQUENCE [LARGE SCALE GENOMIC DNA]</scope>
    <source>
        <strain evidence="2">DSM 23420 / HP15</strain>
    </source>
</reference>
<dbReference type="HOGENOM" id="CLU_3081553_0_0_6"/>
<dbReference type="Proteomes" id="UP000007077">
    <property type="component" value="Chromosome"/>
</dbReference>